<dbReference type="EMBL" id="PGEX01000001">
    <property type="protein sequence ID" value="PJJ41112.1"/>
    <property type="molecule type" value="Genomic_DNA"/>
</dbReference>
<reference evidence="4 5" key="1">
    <citation type="submission" date="2017-11" db="EMBL/GenBank/DDBJ databases">
        <title>Animal gut microbial communities from fecal samples from Wisconsin, USA.</title>
        <authorList>
            <person name="Neumann A."/>
        </authorList>
    </citation>
    <scope>NUCLEOTIDE SEQUENCE [LARGE SCALE GENOMIC DNA]</scope>
    <source>
        <strain evidence="4 5">UWS3</strain>
    </source>
</reference>
<accession>A0A2M9A5W7</accession>
<organism evidence="4 5">
    <name type="scientific">Hallerella succinigenes</name>
    <dbReference type="NCBI Taxonomy" id="1896222"/>
    <lineage>
        <taxon>Bacteria</taxon>
        <taxon>Pseudomonadati</taxon>
        <taxon>Fibrobacterota</taxon>
        <taxon>Fibrobacteria</taxon>
        <taxon>Fibrobacterales</taxon>
        <taxon>Fibrobacteraceae</taxon>
        <taxon>Hallerella</taxon>
    </lineage>
</organism>
<dbReference type="InterPro" id="IPR019734">
    <property type="entry name" value="TPR_rpt"/>
</dbReference>
<keyword evidence="1" id="KW-0677">Repeat</keyword>
<dbReference type="Gene3D" id="1.25.40.10">
    <property type="entry name" value="Tetratricopeptide repeat domain"/>
    <property type="match status" value="1"/>
</dbReference>
<dbReference type="InterPro" id="IPR011990">
    <property type="entry name" value="TPR-like_helical_dom_sf"/>
</dbReference>
<sequence length="569" mass="63511">MAISKAKARRAAVFFLTLLGGAFIALFAYNLYLKIGPRHLEVPNVPFGLPGGTQLAVGDMPDTLAGLELMPLSTQQELRRAAELQKNGMFNDAAEVYEAIALQYPEAFLAQWGVVNSLLAQDSLLPIWQSQLDRMQKALRGRYPESSVAFLMDARAAEKAGSASTALELARVATEKAPVFADARLFYADLLYKAGRYAESAIEARAAISLSHGNEPKAFARLAEIYHDEGGLDSCGLVVEYALSKFPVNAELLCLQGYLQEYKGRFENAEGTYRRVLAIRPGFKLATEALLSLGQKAPPGVGGGARLSPRDRAQVAYEILEPLVNQYPENLPLREALGRSYLKGRDFDRAKSQFLEIQSRDPEYPEISRRIQEASSAPPVRETKKNLLADDLSRAIDSMRTLPTTEHSFESALGHYLVRYGATQKEFFRKYSAANFRKLDKNTWQESFYEAPYFHRYTVLFDKDGRFYGVHVVVTDSNVVMNKTATNTPEIYTNLLQLNSRLSGVGSETGETDCDGKVLAGATWETRDNFEMLARFAGKPAEVRMIRLNRDAIPEGTRLCDYMKYLLMY</sequence>
<proteinExistence type="predicted"/>
<evidence type="ECO:0000256" key="2">
    <source>
        <dbReference type="ARBA" id="ARBA00022803"/>
    </source>
</evidence>
<keyword evidence="3" id="KW-1133">Transmembrane helix</keyword>
<dbReference type="RefSeq" id="WP_100425116.1">
    <property type="nucleotide sequence ID" value="NZ_PGEX01000001.1"/>
</dbReference>
<dbReference type="Pfam" id="PF13432">
    <property type="entry name" value="TPR_16"/>
    <property type="match status" value="1"/>
</dbReference>
<gene>
    <name evidence="4" type="ORF">BGX16_1068</name>
</gene>
<dbReference type="OrthoDB" id="9760455at2"/>
<keyword evidence="3" id="KW-0812">Transmembrane</keyword>
<keyword evidence="2" id="KW-0802">TPR repeat</keyword>
<feature type="transmembrane region" description="Helical" evidence="3">
    <location>
        <begin position="12"/>
        <end position="32"/>
    </location>
</feature>
<dbReference type="InterPro" id="IPR051012">
    <property type="entry name" value="CellSynth/LPSAsmb/PSIAsmb"/>
</dbReference>
<evidence type="ECO:0000313" key="5">
    <source>
        <dbReference type="Proteomes" id="UP000231134"/>
    </source>
</evidence>
<dbReference type="PANTHER" id="PTHR45586:SF1">
    <property type="entry name" value="LIPOPOLYSACCHARIDE ASSEMBLY PROTEIN B"/>
    <property type="match status" value="1"/>
</dbReference>
<keyword evidence="5" id="KW-1185">Reference proteome</keyword>
<evidence type="ECO:0000256" key="1">
    <source>
        <dbReference type="ARBA" id="ARBA00022737"/>
    </source>
</evidence>
<dbReference type="Proteomes" id="UP000231134">
    <property type="component" value="Unassembled WGS sequence"/>
</dbReference>
<protein>
    <submittedName>
        <fullName evidence="4">Tetratricopeptide repeat protein</fullName>
    </submittedName>
</protein>
<evidence type="ECO:0000313" key="4">
    <source>
        <dbReference type="EMBL" id="PJJ41112.1"/>
    </source>
</evidence>
<comment type="caution">
    <text evidence="4">The sequence shown here is derived from an EMBL/GenBank/DDBJ whole genome shotgun (WGS) entry which is preliminary data.</text>
</comment>
<keyword evidence="3" id="KW-0472">Membrane</keyword>
<dbReference type="SUPFAM" id="SSF48452">
    <property type="entry name" value="TPR-like"/>
    <property type="match status" value="1"/>
</dbReference>
<dbReference type="AlphaFoldDB" id="A0A2M9A5W7"/>
<evidence type="ECO:0000256" key="3">
    <source>
        <dbReference type="SAM" id="Phobius"/>
    </source>
</evidence>
<name>A0A2M9A5W7_9BACT</name>
<dbReference type="SMART" id="SM00028">
    <property type="entry name" value="TPR"/>
    <property type="match status" value="4"/>
</dbReference>
<dbReference type="PANTHER" id="PTHR45586">
    <property type="entry name" value="TPR REPEAT-CONTAINING PROTEIN PA4667"/>
    <property type="match status" value="1"/>
</dbReference>